<keyword evidence="2" id="KW-0614">Plasmid</keyword>
<dbReference type="InterPro" id="IPR044925">
    <property type="entry name" value="His-Me_finger_sf"/>
</dbReference>
<evidence type="ECO:0000259" key="1">
    <source>
        <dbReference type="SMART" id="SM00507"/>
    </source>
</evidence>
<dbReference type="Pfam" id="PF01844">
    <property type="entry name" value="HNH"/>
    <property type="match status" value="1"/>
</dbReference>
<dbReference type="InterPro" id="IPR002711">
    <property type="entry name" value="HNH"/>
</dbReference>
<organism evidence="2 3">
    <name type="scientific">Halapricum desulfuricans</name>
    <dbReference type="NCBI Taxonomy" id="2841257"/>
    <lineage>
        <taxon>Archaea</taxon>
        <taxon>Methanobacteriati</taxon>
        <taxon>Methanobacteriota</taxon>
        <taxon>Stenosarchaea group</taxon>
        <taxon>Halobacteria</taxon>
        <taxon>Halobacteriales</taxon>
        <taxon>Haloarculaceae</taxon>
        <taxon>Halapricum</taxon>
    </lineage>
</organism>
<gene>
    <name evidence="2" type="ORF">HSBGL_4027</name>
</gene>
<dbReference type="SMART" id="SM00507">
    <property type="entry name" value="HNHc"/>
    <property type="match status" value="1"/>
</dbReference>
<dbReference type="RefSeq" id="WP_267491390.1">
    <property type="nucleotide sequence ID" value="NZ_CP064790.1"/>
</dbReference>
<name>A0A897NMF6_9EURY</name>
<keyword evidence="2" id="KW-0540">Nuclease</keyword>
<dbReference type="GO" id="GO:0008270">
    <property type="term" value="F:zinc ion binding"/>
    <property type="evidence" value="ECO:0007669"/>
    <property type="project" value="InterPro"/>
</dbReference>
<dbReference type="Gene3D" id="3.90.75.20">
    <property type="match status" value="1"/>
</dbReference>
<sequence>MSEGVHRGSSVYQRERDKALRRDDWECQSCGVAVGHIGEPEVSVAHVHHETPLSDGGVHNVDNLKTLCPGCHGDIHGKDVGERRFDAQPYRDAEWLREMYHGEELTQAEIADRAGCHRRTIATWFCRHEIEGRPAGVRKKVGNSGPWDDEELLKELYVEETQTLTEIADQLGTSEGVIRRRMDEFGIERRDHVEYIRQGPVFLRFDTNGYLRAESAVDGEKDMVYIHQLVAIADGANPHEVFGGKHVHHRNHHRADNRSVNLAVLSHAEHLAEHDFHR</sequence>
<dbReference type="SUPFAM" id="SSF54060">
    <property type="entry name" value="His-Me finger endonucleases"/>
    <property type="match status" value="1"/>
</dbReference>
<evidence type="ECO:0000313" key="3">
    <source>
        <dbReference type="Proteomes" id="UP000663305"/>
    </source>
</evidence>
<dbReference type="Proteomes" id="UP000663305">
    <property type="component" value="Plasmid pHSR-Bgl01"/>
</dbReference>
<proteinExistence type="predicted"/>
<accession>A0A897NMF6</accession>
<evidence type="ECO:0000313" key="2">
    <source>
        <dbReference type="EMBL" id="QSG13441.1"/>
    </source>
</evidence>
<dbReference type="Gene3D" id="1.10.30.50">
    <property type="match status" value="1"/>
</dbReference>
<dbReference type="InterPro" id="IPR003615">
    <property type="entry name" value="HNH_nuc"/>
</dbReference>
<dbReference type="GeneID" id="68862565"/>
<reference evidence="2" key="1">
    <citation type="submission" date="2020-11" db="EMBL/GenBank/DDBJ databases">
        <title>Carbohydrate-dependent, anaerobic sulfur respiration: A novel catabolism in halophilic archaea.</title>
        <authorList>
            <person name="Sorokin D.Y."/>
            <person name="Messina E."/>
            <person name="Smedile F."/>
            <person name="La Cono V."/>
            <person name="Hallsworth J.E."/>
            <person name="Yakimov M.M."/>
        </authorList>
    </citation>
    <scope>NUCLEOTIDE SEQUENCE</scope>
    <source>
        <strain evidence="2">HSR-Bgl</strain>
        <plasmid evidence="2">pHSR-Bgl01</plasmid>
    </source>
</reference>
<dbReference type="CDD" id="cd00085">
    <property type="entry name" value="HNHc"/>
    <property type="match status" value="1"/>
</dbReference>
<keyword evidence="2" id="KW-0378">Hydrolase</keyword>
<dbReference type="GO" id="GO:0004519">
    <property type="term" value="F:endonuclease activity"/>
    <property type="evidence" value="ECO:0007669"/>
    <property type="project" value="UniProtKB-KW"/>
</dbReference>
<dbReference type="AlphaFoldDB" id="A0A897NMF6"/>
<dbReference type="GO" id="GO:0003676">
    <property type="term" value="F:nucleic acid binding"/>
    <property type="evidence" value="ECO:0007669"/>
    <property type="project" value="InterPro"/>
</dbReference>
<dbReference type="EMBL" id="CP064790">
    <property type="protein sequence ID" value="QSG13441.1"/>
    <property type="molecule type" value="Genomic_DNA"/>
</dbReference>
<feature type="domain" description="HNH nuclease" evidence="1">
    <location>
        <begin position="14"/>
        <end position="73"/>
    </location>
</feature>
<geneLocation type="plasmid" evidence="2 3">
    <name>pHSR-Bgl01</name>
</geneLocation>
<keyword evidence="2" id="KW-0255">Endonuclease</keyword>
<protein>
    <submittedName>
        <fullName evidence="2">Restriction endonuclease, HNH family</fullName>
    </submittedName>
</protein>